<feature type="compositionally biased region" description="Pro residues" evidence="1">
    <location>
        <begin position="518"/>
        <end position="538"/>
    </location>
</feature>
<feature type="compositionally biased region" description="Pro residues" evidence="1">
    <location>
        <begin position="620"/>
        <end position="630"/>
    </location>
</feature>
<organism evidence="2 3">
    <name type="scientific">Zasmidium cellare</name>
    <name type="common">Wine cellar mold</name>
    <name type="synonym">Racodium cellare</name>
    <dbReference type="NCBI Taxonomy" id="395010"/>
    <lineage>
        <taxon>Eukaryota</taxon>
        <taxon>Fungi</taxon>
        <taxon>Dikarya</taxon>
        <taxon>Ascomycota</taxon>
        <taxon>Pezizomycotina</taxon>
        <taxon>Dothideomycetes</taxon>
        <taxon>Dothideomycetidae</taxon>
        <taxon>Mycosphaerellales</taxon>
        <taxon>Mycosphaerellaceae</taxon>
        <taxon>Zasmidium</taxon>
    </lineage>
</organism>
<dbReference type="PRINTS" id="PR01217">
    <property type="entry name" value="PRICHEXTENSN"/>
</dbReference>
<feature type="compositionally biased region" description="Polar residues" evidence="1">
    <location>
        <begin position="541"/>
        <end position="553"/>
    </location>
</feature>
<feature type="compositionally biased region" description="Low complexity" evidence="1">
    <location>
        <begin position="631"/>
        <end position="652"/>
    </location>
</feature>
<protein>
    <submittedName>
        <fullName evidence="2">Uncharacterized protein</fullName>
    </submittedName>
</protein>
<proteinExistence type="predicted"/>
<evidence type="ECO:0000313" key="3">
    <source>
        <dbReference type="Proteomes" id="UP001305779"/>
    </source>
</evidence>
<accession>A0ABR0EBD8</accession>
<feature type="region of interest" description="Disordered" evidence="1">
    <location>
        <begin position="436"/>
        <end position="655"/>
    </location>
</feature>
<feature type="compositionally biased region" description="Low complexity" evidence="1">
    <location>
        <begin position="437"/>
        <end position="467"/>
    </location>
</feature>
<name>A0ABR0EBD8_ZASCE</name>
<dbReference type="Proteomes" id="UP001305779">
    <property type="component" value="Unassembled WGS sequence"/>
</dbReference>
<feature type="compositionally biased region" description="Polar residues" evidence="1">
    <location>
        <begin position="579"/>
        <end position="614"/>
    </location>
</feature>
<sequence length="887" mass="92273">MQCLVTGLAELESGSQHVKLCHNIPSHSHLLERQYHYAVRWSPSNHRNTDPNSFQYDVSKLYRIYISPSDCAALSQAQNNSESAYQSSLSAVATNVSIATDLSSVIVGSETTTYSYGQGEAPIITLNSTRYSPYLSVTTYTPGSSSSFTYYEITTSGTYTDSVMKGDSFTIYGYVPEPATDGLACSTVTNSAHQCGACTVFGGQVEMQYFPVQTTRASSDQCASPPATPVVTTCPLGTLTSSYHPGSTGINGHCEEWVPCPYAYVNTSTTDSGPYFVSAGNTYYQNRVYVSLDSAYASNSCGPVGGTHSASVFTLATSQVYSVPFNFSNCAMVGAQFDFANLNPEVPFAAWEEAGAISGCPSSDDFNKDGLCGDFINGNDDCLAFCTTIYDRAYHPNIVVPTQIRNLDPAWGTCVPQLEGIYDPPQALTQALVEAKPTAPGASPTAPSATPAPAQSASEQSSPTAAPRLTDGLTTPLPKSTPEPSPQSSPDASTPSAEPESLGSATPAQSGQNTPTPEQSPDPEQSPSPEPVPSPEPSPSLNQPQSPEQSPTAEPSPSQNSPSGNQSPAPQKTEDEPTNPVQNTGNPAQSPSGGDNTANTPAGANSTPSQPSQANQSPNDPSPAQSPDPQPQNAQSQNAASPPDQQPQQGSPTAVIVGGSTFAVGSSANEVTVGSQVLTAGGPAQTIAGQQVSVASNGAIFDGSNTAQQIGAAATQPASPAEATAAALTFTADGRAYTAVPASGASDAYVVDGSQTIQMGSQATVNGVAVSAASDAFVIGGSNTIPVPTSDPSPAADQDAPAVTVSIVSGETNVAVIDGITNSFPQTNGLVNGHIYSWTSGNLFDDIYNFHELGIDLIKLFDFIHRSFDFQWQCDWTDDTNRNLWRQ</sequence>
<gene>
    <name evidence="2" type="ORF">PRZ48_011234</name>
</gene>
<feature type="compositionally biased region" description="Low complexity" evidence="1">
    <location>
        <begin position="555"/>
        <end position="571"/>
    </location>
</feature>
<evidence type="ECO:0000313" key="2">
    <source>
        <dbReference type="EMBL" id="KAK4498576.1"/>
    </source>
</evidence>
<reference evidence="2 3" key="1">
    <citation type="journal article" date="2023" name="G3 (Bethesda)">
        <title>A chromosome-level genome assembly of Zasmidium syzygii isolated from banana leaves.</title>
        <authorList>
            <person name="van Westerhoven A.C."/>
            <person name="Mehrabi R."/>
            <person name="Talebi R."/>
            <person name="Steentjes M.B.F."/>
            <person name="Corcolon B."/>
            <person name="Chong P.A."/>
            <person name="Kema G.H.J."/>
            <person name="Seidl M.F."/>
        </authorList>
    </citation>
    <scope>NUCLEOTIDE SEQUENCE [LARGE SCALE GENOMIC DNA]</scope>
    <source>
        <strain evidence="2 3">P124</strain>
    </source>
</reference>
<comment type="caution">
    <text evidence="2">The sequence shown here is derived from an EMBL/GenBank/DDBJ whole genome shotgun (WGS) entry which is preliminary data.</text>
</comment>
<dbReference type="EMBL" id="JAXOVC010000008">
    <property type="protein sequence ID" value="KAK4498576.1"/>
    <property type="molecule type" value="Genomic_DNA"/>
</dbReference>
<feature type="compositionally biased region" description="Polar residues" evidence="1">
    <location>
        <begin position="503"/>
        <end position="514"/>
    </location>
</feature>
<evidence type="ECO:0000256" key="1">
    <source>
        <dbReference type="SAM" id="MobiDB-lite"/>
    </source>
</evidence>
<keyword evidence="3" id="KW-1185">Reference proteome</keyword>